<name>A0ABM0X3K7_CAMSA</name>
<feature type="compositionally biased region" description="Polar residues" evidence="1">
    <location>
        <begin position="1365"/>
        <end position="1376"/>
    </location>
</feature>
<feature type="compositionally biased region" description="Low complexity" evidence="1">
    <location>
        <begin position="1475"/>
        <end position="1503"/>
    </location>
</feature>
<sequence>MSQVEIEEDVEGDRIPTNDFYFERIGEPISIKENDAQFDLEKPPSQPLAISEGRGVVFVAHSSGFFVGRTKDFISASKNSKAKDEKVYIEDLSLVDVPVGDVRILSLSSDDSILAVSVAADIHFFSVDSLLKKDAKPSFSHSPDDESGGFVKDFRWTRKDKHSYLVLSSSGKLFHGVDNAPPRHVMDGVDAVEWSSKGSYIAVAQDNSLRILSSKFKEKRCIALSFDAWFGDSDEDCLVKVDSIRWVRSNCILLGCFQLIDGREENYFVQVIRSPDGKISDGSSNLTALSFSDLFPCSMDDLLPVGVGPHLLFSYIDQCKLAITANRKSIDEHIVVLDWSPGDNKSAVSVVDIDRETFLPRIGLQENGDDNTIMGLCIDTVSVEGTVNVRSADDELKELLPYFVLVCLTLEGKLIMFNVASVAGPPASSDVDLASSSDIEDAHTSSVEDDLSKKSSEEPKQHQKLSVSVQNEQKRLNSEDFSIEQRFSNDNIFSKEFESVKSSVSGDNHKKQEPYAETPVKVEDGQQNMIPKQFGTSFGQPPLPLGYDTNKFAGFGPVVRVPEKLQNDTSAQSKSMHLQANVKSKSTPALFGSPGLKNTFFQSPQNTPSQPWSSGQGVSPPDFVSSPFPSVKDTQHKQSVQSGTGLVNTPMSIKEKPLQFIETGRASALSNLSPPLGQNRDANEEVEKIEPIPSIHCSQLSQQVKSSFEKSASNQQHKTPLSTGPLRLDNSMSKQPSNINEMAREMDTLLQSIEGPGGFKDSCAFLLKSHVEELEQGLENLAGKCQTWKSTIHEQQAEIQHLLDKTIQVLAKKTYMEGMYKQTADNQYWQLWNRQKLNPELEAKRQHIMKLNKDLTHQLIELERYFNRLELDRYHEDGGLPVARRGVPNRSAPSRRVQSLHSLHNTMSSQLAAAEQLSECLSKQMTLLKIDSPVKKNVKQELFETIGIPYDASFSSPDAVKAKNASATKNLLLSSIPASINAQSRQRQSSAMKSSDPETARRRRESLDRNWAAFEPPKTTVKRMLLHEQQKTGMNQQTVLSERLRCANNLQERSLLRLKDHASPVVSSNKGIMESFQQDTLEAQSTPFKTRPPMPQSNSPFTISPISASKPSFNWSGNNSSSTISYTEQSAPPQSKDTRTVSQPGGSNFPLKLPMASTVFEQTEKKAGGFKFSEAKANAFVESAAGSVQRLSTTSSGSDFESSKGFGAQLSPMSTGAGASSFPSKSLFGFKTSGSIPSDKVTLPAETVSVSSSPLPSTPLDSVSTLSTPSSPPVSSSTQDLGVSVPASIPTSSKPAPQTFSLTSTSTVSATGFSDPFGKSLTSANVDLNQAATATLSSSSGPTTGFTLNLPALSPSSPEIVSSSTGQSSLFPPSSTASQVSSNLVSASSFQTDSNRLLSSTSSSLTPLSTSTAPDAFQSPQVSTPSSAVSITGPVSESKPEAQSSSILSTESTVDSVANATKTQIEPLPVKSENSTPETTETPGSSSGFLSGFSSGTQSSLASMAPPSFSWPGSAQPQQLSSTPVPFPVSSPTYASPFGEKKDTVDTQEDEMDEEAPETSQTTELSMGSFGGFGLGSTPNPAAPKANPFGGPFGNATTTTSNPFNMTVPSGELFKPASFNFQNPQPSQPAGFGTFSVTPSQTPAQSGFGQPSQIGGGQQALGSVLGSFGQSRQIGAGLPGATFGSPTGFGGANPGSGLSNAPASGGFAAVGSSATGGFAGMASAGRGFAGASSTPTGGFAALASGSGGFAGAAPVGGGGGFGGLGSGSGGFGGFAPPSSGGFAGAAGGGGFGGFAGQGQGQSGGGGFSAFGGNSGATGKPSELFTQMRK</sequence>
<feature type="region of interest" description="Disordered" evidence="1">
    <location>
        <begin position="593"/>
        <end position="649"/>
    </location>
</feature>
<feature type="compositionally biased region" description="Acidic residues" evidence="1">
    <location>
        <begin position="1546"/>
        <end position="1557"/>
    </location>
</feature>
<dbReference type="GeneID" id="104758833"/>
<evidence type="ECO:0000256" key="1">
    <source>
        <dbReference type="SAM" id="MobiDB-lite"/>
    </source>
</evidence>
<feature type="compositionally biased region" description="Low complexity" evidence="1">
    <location>
        <begin position="1354"/>
        <end position="1364"/>
    </location>
</feature>
<dbReference type="Proteomes" id="UP000694864">
    <property type="component" value="Chromosome 17"/>
</dbReference>
<feature type="compositionally biased region" description="Polar residues" evidence="1">
    <location>
        <begin position="1511"/>
        <end position="1520"/>
    </location>
</feature>
<dbReference type="InterPro" id="IPR044694">
    <property type="entry name" value="NUP214"/>
</dbReference>
<dbReference type="SUPFAM" id="SSF117289">
    <property type="entry name" value="Nucleoporin domain"/>
    <property type="match status" value="1"/>
</dbReference>
<feature type="region of interest" description="Disordered" evidence="1">
    <location>
        <begin position="1391"/>
        <end position="1589"/>
    </location>
</feature>
<gene>
    <name evidence="3" type="primary">LOC104758833</name>
</gene>
<feature type="compositionally biased region" description="Low complexity" evidence="1">
    <location>
        <begin position="428"/>
        <end position="437"/>
    </location>
</feature>
<feature type="region of interest" description="Disordered" evidence="1">
    <location>
        <begin position="1086"/>
        <end position="1148"/>
    </location>
</feature>
<feature type="compositionally biased region" description="Polar residues" evidence="1">
    <location>
        <begin position="979"/>
        <end position="993"/>
    </location>
</feature>
<feature type="compositionally biased region" description="Low complexity" evidence="1">
    <location>
        <begin position="1249"/>
        <end position="1278"/>
    </location>
</feature>
<feature type="region of interest" description="Disordered" evidence="1">
    <location>
        <begin position="428"/>
        <end position="473"/>
    </location>
</feature>
<feature type="region of interest" description="Disordered" evidence="1">
    <location>
        <begin position="1183"/>
        <end position="1204"/>
    </location>
</feature>
<keyword evidence="2" id="KW-1185">Reference proteome</keyword>
<feature type="compositionally biased region" description="Polar residues" evidence="1">
    <location>
        <begin position="1096"/>
        <end position="1146"/>
    </location>
</feature>
<dbReference type="PANTHER" id="PTHR34418">
    <property type="entry name" value="NUCLEAR PORE COMPLEX PROTEIN NUP214 ISOFORM X1"/>
    <property type="match status" value="1"/>
</dbReference>
<organism evidence="2 3">
    <name type="scientific">Camelina sativa</name>
    <name type="common">False flax</name>
    <name type="synonym">Myagrum sativum</name>
    <dbReference type="NCBI Taxonomy" id="90675"/>
    <lineage>
        <taxon>Eukaryota</taxon>
        <taxon>Viridiplantae</taxon>
        <taxon>Streptophyta</taxon>
        <taxon>Embryophyta</taxon>
        <taxon>Tracheophyta</taxon>
        <taxon>Spermatophyta</taxon>
        <taxon>Magnoliopsida</taxon>
        <taxon>eudicotyledons</taxon>
        <taxon>Gunneridae</taxon>
        <taxon>Pentapetalae</taxon>
        <taxon>rosids</taxon>
        <taxon>malvids</taxon>
        <taxon>Brassicales</taxon>
        <taxon>Brassicaceae</taxon>
        <taxon>Camelineae</taxon>
        <taxon>Camelina</taxon>
    </lineage>
</organism>
<feature type="compositionally biased region" description="Low complexity" evidence="1">
    <location>
        <begin position="1397"/>
        <end position="1412"/>
    </location>
</feature>
<evidence type="ECO:0000313" key="3">
    <source>
        <dbReference type="RefSeq" id="XP_010480089.1"/>
    </source>
</evidence>
<feature type="region of interest" description="Disordered" evidence="1">
    <location>
        <begin position="979"/>
        <end position="1011"/>
    </location>
</feature>
<feature type="region of interest" description="Disordered" evidence="1">
    <location>
        <begin position="703"/>
        <end position="730"/>
    </location>
</feature>
<feature type="compositionally biased region" description="Polar residues" evidence="1">
    <location>
        <begin position="1418"/>
        <end position="1464"/>
    </location>
</feature>
<feature type="compositionally biased region" description="Polar residues" evidence="1">
    <location>
        <begin position="599"/>
        <end position="617"/>
    </location>
</feature>
<evidence type="ECO:0000313" key="2">
    <source>
        <dbReference type="Proteomes" id="UP000694864"/>
    </source>
</evidence>
<dbReference type="PANTHER" id="PTHR34418:SF3">
    <property type="entry name" value="NUCLEAR PORE COMPLEX PROTEIN NUP214"/>
    <property type="match status" value="1"/>
</dbReference>
<proteinExistence type="predicted"/>
<feature type="region of interest" description="Disordered" evidence="1">
    <location>
        <begin position="1793"/>
        <end position="1829"/>
    </location>
</feature>
<feature type="compositionally biased region" description="Polar residues" evidence="1">
    <location>
        <begin position="1289"/>
        <end position="1301"/>
    </location>
</feature>
<protein>
    <submittedName>
        <fullName evidence="3">Nuclear pore complex protein NUP214-like isoform X1</fullName>
    </submittedName>
</protein>
<feature type="compositionally biased region" description="Polar residues" evidence="1">
    <location>
        <begin position="703"/>
        <end position="722"/>
    </location>
</feature>
<feature type="compositionally biased region" description="Low complexity" evidence="1">
    <location>
        <begin position="618"/>
        <end position="631"/>
    </location>
</feature>
<feature type="compositionally biased region" description="Gly residues" evidence="1">
    <location>
        <begin position="1793"/>
        <end position="1815"/>
    </location>
</feature>
<reference evidence="2" key="1">
    <citation type="journal article" date="2014" name="Nat. Commun.">
        <title>The emerging biofuel crop Camelina sativa retains a highly undifferentiated hexaploid genome structure.</title>
        <authorList>
            <person name="Kagale S."/>
            <person name="Koh C."/>
            <person name="Nixon J."/>
            <person name="Bollina V."/>
            <person name="Clarke W.E."/>
            <person name="Tuteja R."/>
            <person name="Spillane C."/>
            <person name="Robinson S.J."/>
            <person name="Links M.G."/>
            <person name="Clarke C."/>
            <person name="Higgins E.E."/>
            <person name="Huebert T."/>
            <person name="Sharpe A.G."/>
            <person name="Parkin I.A."/>
        </authorList>
    </citation>
    <scope>NUCLEOTIDE SEQUENCE [LARGE SCALE GENOMIC DNA]</scope>
    <source>
        <strain evidence="2">cv. DH55</strain>
    </source>
</reference>
<feature type="compositionally biased region" description="Basic and acidic residues" evidence="1">
    <location>
        <begin position="450"/>
        <end position="461"/>
    </location>
</feature>
<feature type="compositionally biased region" description="Polar residues" evidence="1">
    <location>
        <begin position="637"/>
        <end position="649"/>
    </location>
</feature>
<reference evidence="3" key="2">
    <citation type="submission" date="2025-08" db="UniProtKB">
        <authorList>
            <consortium name="RefSeq"/>
        </authorList>
    </citation>
    <scope>IDENTIFICATION</scope>
    <source>
        <tissue evidence="3">Leaf</tissue>
    </source>
</reference>
<feature type="compositionally biased region" description="Basic and acidic residues" evidence="1">
    <location>
        <begin position="995"/>
        <end position="1008"/>
    </location>
</feature>
<dbReference type="RefSeq" id="XP_010480089.1">
    <property type="nucleotide sequence ID" value="XM_010481787.2"/>
</dbReference>
<feature type="region of interest" description="Disordered" evidence="1">
    <location>
        <begin position="1249"/>
        <end position="1301"/>
    </location>
</feature>
<feature type="compositionally biased region" description="Low complexity" evidence="1">
    <location>
        <begin position="1521"/>
        <end position="1533"/>
    </location>
</feature>
<feature type="region of interest" description="Disordered" evidence="1">
    <location>
        <begin position="1349"/>
        <end position="1378"/>
    </location>
</feature>
<accession>A0ABM0X3K7</accession>
<feature type="compositionally biased region" description="Low complexity" evidence="1">
    <location>
        <begin position="1192"/>
        <end position="1204"/>
    </location>
</feature>